<protein>
    <submittedName>
        <fullName evidence="4">PEP-CTERM protein-sorting domain-containing protein</fullName>
    </submittedName>
    <submittedName>
        <fullName evidence="3">Putative secreted protein with PEP-CTERM sorting signal</fullName>
    </submittedName>
</protein>
<dbReference type="EMBL" id="QGDJ01000001">
    <property type="protein sequence ID" value="PWJ21880.1"/>
    <property type="molecule type" value="Genomic_DNA"/>
</dbReference>
<dbReference type="Proteomes" id="UP000245839">
    <property type="component" value="Unassembled WGS sequence"/>
</dbReference>
<accession>A0A2Y9A3W4</accession>
<reference evidence="4 6" key="1">
    <citation type="submission" date="2016-10" db="EMBL/GenBank/DDBJ databases">
        <authorList>
            <person name="Cai Z."/>
        </authorList>
    </citation>
    <scope>NUCLEOTIDE SEQUENCE [LARGE SCALE GENOMIC DNA]</scope>
    <source>
        <strain evidence="4 6">DSM 25227</strain>
    </source>
</reference>
<keyword evidence="5" id="KW-1185">Reference proteome</keyword>
<evidence type="ECO:0000313" key="5">
    <source>
        <dbReference type="Proteomes" id="UP000245839"/>
    </source>
</evidence>
<dbReference type="InterPro" id="IPR013424">
    <property type="entry name" value="Ice-binding_C"/>
</dbReference>
<dbReference type="AlphaFoldDB" id="A0A2Y9A3W4"/>
<evidence type="ECO:0000259" key="2">
    <source>
        <dbReference type="Pfam" id="PF07589"/>
    </source>
</evidence>
<dbReference type="NCBIfam" id="TIGR02595">
    <property type="entry name" value="PEP_CTERM"/>
    <property type="match status" value="1"/>
</dbReference>
<evidence type="ECO:0000313" key="4">
    <source>
        <dbReference type="EMBL" id="SSA38158.1"/>
    </source>
</evidence>
<gene>
    <name evidence="3" type="ORF">BCF38_101289</name>
    <name evidence="4" type="ORF">SAMN05421539_101289</name>
</gene>
<evidence type="ECO:0000313" key="6">
    <source>
        <dbReference type="Proteomes" id="UP000251571"/>
    </source>
</evidence>
<evidence type="ECO:0000256" key="1">
    <source>
        <dbReference type="SAM" id="Phobius"/>
    </source>
</evidence>
<proteinExistence type="predicted"/>
<dbReference type="Proteomes" id="UP000251571">
    <property type="component" value="Unassembled WGS sequence"/>
</dbReference>
<reference evidence="3 5" key="2">
    <citation type="submission" date="2018-03" db="EMBL/GenBank/DDBJ databases">
        <title>Genomic Encyclopedia of Archaeal and Bacterial Type Strains, Phase II (KMG-II): from individual species to whole genera.</title>
        <authorList>
            <person name="Goeker M."/>
        </authorList>
    </citation>
    <scope>NUCLEOTIDE SEQUENCE [LARGE SCALE GENOMIC DNA]</scope>
    <source>
        <strain evidence="3 5">DSM 25227</strain>
    </source>
</reference>
<keyword evidence="1" id="KW-1133">Transmembrane helix</keyword>
<evidence type="ECO:0000313" key="3">
    <source>
        <dbReference type="EMBL" id="PWJ21880.1"/>
    </source>
</evidence>
<dbReference type="EMBL" id="UETC01000001">
    <property type="protein sequence ID" value="SSA38158.1"/>
    <property type="molecule type" value="Genomic_DNA"/>
</dbReference>
<sequence length="156" mass="16267">MTLQSTRKPTVVVPDGTSLVTDVDGNVSVNGSSNVLHRMGSFPGLDASVTYLFDRPIAAFGFDVNPHPDHVNNTVDFVTGTSGAGSFVLPGSDITEFRGSIFDTPFTSITFSMNSVSRGAWGSDNVAAFAPVSLPGTLALLSLGLAGFVVTRRKAV</sequence>
<feature type="domain" description="Ice-binding protein C-terminal" evidence="2">
    <location>
        <begin position="131"/>
        <end position="154"/>
    </location>
</feature>
<feature type="transmembrane region" description="Helical" evidence="1">
    <location>
        <begin position="126"/>
        <end position="150"/>
    </location>
</feature>
<name>A0A2Y9A3W4_9RHOB</name>
<organism evidence="4 6">
    <name type="scientific">Jannaschia seohaensis</name>
    <dbReference type="NCBI Taxonomy" id="475081"/>
    <lineage>
        <taxon>Bacteria</taxon>
        <taxon>Pseudomonadati</taxon>
        <taxon>Pseudomonadota</taxon>
        <taxon>Alphaproteobacteria</taxon>
        <taxon>Rhodobacterales</taxon>
        <taxon>Roseobacteraceae</taxon>
        <taxon>Jannaschia</taxon>
    </lineage>
</organism>
<keyword evidence="1" id="KW-0472">Membrane</keyword>
<keyword evidence="1" id="KW-0812">Transmembrane</keyword>
<dbReference type="Pfam" id="PF07589">
    <property type="entry name" value="PEP-CTERM"/>
    <property type="match status" value="1"/>
</dbReference>